<feature type="transmembrane region" description="Helical" evidence="2">
    <location>
        <begin position="172"/>
        <end position="190"/>
    </location>
</feature>
<evidence type="ECO:0000256" key="1">
    <source>
        <dbReference type="ARBA" id="ARBA00007362"/>
    </source>
</evidence>
<dbReference type="InterPro" id="IPR037185">
    <property type="entry name" value="EmrE-like"/>
</dbReference>
<comment type="caution">
    <text evidence="4">The sequence shown here is derived from an EMBL/GenBank/DDBJ whole genome shotgun (WGS) entry which is preliminary data.</text>
</comment>
<feature type="transmembrane region" description="Helical" evidence="2">
    <location>
        <begin position="252"/>
        <end position="271"/>
    </location>
</feature>
<protein>
    <submittedName>
        <fullName evidence="4">Threonine/homoserine efflux transporter RhtA</fullName>
    </submittedName>
</protein>
<dbReference type="AlphaFoldDB" id="A0A4R2U2A2"/>
<feature type="transmembrane region" description="Helical" evidence="2">
    <location>
        <begin position="89"/>
        <end position="108"/>
    </location>
</feature>
<evidence type="ECO:0000256" key="2">
    <source>
        <dbReference type="SAM" id="Phobius"/>
    </source>
</evidence>
<organism evidence="4 5">
    <name type="scientific">Serpentinicella alkaliphila</name>
    <dbReference type="NCBI Taxonomy" id="1734049"/>
    <lineage>
        <taxon>Bacteria</taxon>
        <taxon>Bacillati</taxon>
        <taxon>Bacillota</taxon>
        <taxon>Clostridia</taxon>
        <taxon>Peptostreptococcales</taxon>
        <taxon>Natronincolaceae</taxon>
        <taxon>Serpentinicella</taxon>
    </lineage>
</organism>
<sequence>MDKLRKKSIIYIIITAVLWSMGGLFIKLIDWNPIAIAGARSGIASIVMFAYLRKPIKQFNKNKVLGALSYVTLVFLFVSANKLTTSANAILLQFTAPIWVALLSFWFLKERPVKSDWIAIVAVMLGMVLFFIGDLGTGNMFGNFLAVLSGVAMAFMVIFLKLQGDSSPVEMTLLGNIFTFLLAIPFLFFIRPTWQSIVSILILGVFQLGISYIFYTLAINHVSAVEAIIIPIIEPLLNPVWVFLVTKEAPSSYALLGGLLVISTVIAKVIYQEIQNKKIALEKVFE</sequence>
<feature type="transmembrane region" description="Helical" evidence="2">
    <location>
        <begin position="9"/>
        <end position="28"/>
    </location>
</feature>
<feature type="domain" description="EamA" evidence="3">
    <location>
        <begin position="7"/>
        <end position="131"/>
    </location>
</feature>
<dbReference type="RefSeq" id="WP_132847107.1">
    <property type="nucleotide sequence ID" value="NZ_CP058648.1"/>
</dbReference>
<feature type="transmembrane region" description="Helical" evidence="2">
    <location>
        <begin position="117"/>
        <end position="135"/>
    </location>
</feature>
<feature type="transmembrane region" description="Helical" evidence="2">
    <location>
        <begin position="196"/>
        <end position="215"/>
    </location>
</feature>
<keyword evidence="2" id="KW-0812">Transmembrane</keyword>
<evidence type="ECO:0000313" key="5">
    <source>
        <dbReference type="Proteomes" id="UP000295504"/>
    </source>
</evidence>
<dbReference type="OrthoDB" id="9814731at2"/>
<dbReference type="InterPro" id="IPR000620">
    <property type="entry name" value="EamA_dom"/>
</dbReference>
<feature type="transmembrane region" description="Helical" evidence="2">
    <location>
        <begin position="64"/>
        <end position="83"/>
    </location>
</feature>
<dbReference type="PANTHER" id="PTHR22911">
    <property type="entry name" value="ACYL-MALONYL CONDENSING ENZYME-RELATED"/>
    <property type="match status" value="1"/>
</dbReference>
<feature type="domain" description="EamA" evidence="3">
    <location>
        <begin position="140"/>
        <end position="266"/>
    </location>
</feature>
<keyword evidence="5" id="KW-1185">Reference proteome</keyword>
<name>A0A4R2U2A2_9FIRM</name>
<accession>A0A4R2U2A2</accession>
<feature type="transmembrane region" description="Helical" evidence="2">
    <location>
        <begin position="34"/>
        <end position="52"/>
    </location>
</feature>
<evidence type="ECO:0000259" key="3">
    <source>
        <dbReference type="Pfam" id="PF00892"/>
    </source>
</evidence>
<proteinExistence type="inferred from homology"/>
<gene>
    <name evidence="4" type="ORF">EDD79_10018</name>
</gene>
<feature type="transmembrane region" description="Helical" evidence="2">
    <location>
        <begin position="141"/>
        <end position="160"/>
    </location>
</feature>
<comment type="similarity">
    <text evidence="1">Belongs to the EamA transporter family.</text>
</comment>
<dbReference type="EMBL" id="SLYC01000001">
    <property type="protein sequence ID" value="TCQ07925.1"/>
    <property type="molecule type" value="Genomic_DNA"/>
</dbReference>
<feature type="transmembrane region" description="Helical" evidence="2">
    <location>
        <begin position="227"/>
        <end position="246"/>
    </location>
</feature>
<dbReference type="Pfam" id="PF00892">
    <property type="entry name" value="EamA"/>
    <property type="match status" value="2"/>
</dbReference>
<dbReference type="Proteomes" id="UP000295504">
    <property type="component" value="Unassembled WGS sequence"/>
</dbReference>
<dbReference type="GO" id="GO:0016020">
    <property type="term" value="C:membrane"/>
    <property type="evidence" value="ECO:0007669"/>
    <property type="project" value="InterPro"/>
</dbReference>
<keyword evidence="2" id="KW-0472">Membrane</keyword>
<evidence type="ECO:0000313" key="4">
    <source>
        <dbReference type="EMBL" id="TCQ07925.1"/>
    </source>
</evidence>
<dbReference type="SUPFAM" id="SSF103481">
    <property type="entry name" value="Multidrug resistance efflux transporter EmrE"/>
    <property type="match status" value="2"/>
</dbReference>
<keyword evidence="2" id="KW-1133">Transmembrane helix</keyword>
<reference evidence="4 5" key="1">
    <citation type="submission" date="2019-03" db="EMBL/GenBank/DDBJ databases">
        <title>Genomic Encyclopedia of Type Strains, Phase IV (KMG-IV): sequencing the most valuable type-strain genomes for metagenomic binning, comparative biology and taxonomic classification.</title>
        <authorList>
            <person name="Goeker M."/>
        </authorList>
    </citation>
    <scope>NUCLEOTIDE SEQUENCE [LARGE SCALE GENOMIC DNA]</scope>
    <source>
        <strain evidence="4 5">DSM 100013</strain>
    </source>
</reference>